<keyword evidence="3" id="KW-0812">Transmembrane</keyword>
<dbReference type="AlphaFoldDB" id="A0A7X0B3L7"/>
<dbReference type="GO" id="GO:0015293">
    <property type="term" value="F:symporter activity"/>
    <property type="evidence" value="ECO:0007669"/>
    <property type="project" value="InterPro"/>
</dbReference>
<feature type="transmembrane region" description="Helical" evidence="3">
    <location>
        <begin position="394"/>
        <end position="418"/>
    </location>
</feature>
<dbReference type="PANTHER" id="PTHR11328:SF24">
    <property type="entry name" value="MAJOR FACILITATOR SUPERFAMILY (MFS) PROFILE DOMAIN-CONTAINING PROTEIN"/>
    <property type="match status" value="1"/>
</dbReference>
<protein>
    <submittedName>
        <fullName evidence="4">GPH family glycoside/pentoside/hexuronide:cation symporter</fullName>
    </submittedName>
</protein>
<dbReference type="Pfam" id="PF13347">
    <property type="entry name" value="MFS_2"/>
    <property type="match status" value="1"/>
</dbReference>
<comment type="similarity">
    <text evidence="1">Belongs to the sodium:galactoside symporter (TC 2.A.2) family.</text>
</comment>
<feature type="compositionally biased region" description="Low complexity" evidence="2">
    <location>
        <begin position="18"/>
        <end position="34"/>
    </location>
</feature>
<feature type="transmembrane region" description="Helical" evidence="3">
    <location>
        <begin position="329"/>
        <end position="347"/>
    </location>
</feature>
<evidence type="ECO:0000256" key="2">
    <source>
        <dbReference type="SAM" id="MobiDB-lite"/>
    </source>
</evidence>
<dbReference type="SUPFAM" id="SSF103473">
    <property type="entry name" value="MFS general substrate transporter"/>
    <property type="match status" value="1"/>
</dbReference>
<feature type="transmembrane region" description="Helical" evidence="3">
    <location>
        <begin position="296"/>
        <end position="317"/>
    </location>
</feature>
<sequence>MSTRNGGGIALPTPPHPSATATATATGGNATASPPGGGLPWKAKISYGAGDFAFGLCWNMVGAFLLYFYTDVALLPVGVVGTLFLLSRLLDAGIDPVVGMLVDRTRSRWGRTRPYFLYGAVPFGLLSVAVFYVPPFGDTGKLVWAGATFIILGLLFSVVNIPYSALLPMMTGRQEERVQVGSLRSAGTALSVIFATAGTMPLVTALGGGDKAQGFLLTALLAASVSVALILNLFANCREIIHDGGEEPPATLSAISNMVRNRAWLVVFAFTTLNFIRFGAVLAVTAYFALNVLHQPWMISILLPAISGTLLIGSAIAPPYLRRFGMRQGNRLVLILATGLYLVLPLAEGQPWLFLAIYILASVLISVTMTAIFAMAAETVDYHQARFGVRHEGLLSAGISLSTKIGMALGGAVVAYGLAWVDYSPAAVSDGAVHMVHALYYVPAVVVLVLQTICISFYPAIPRRPQA</sequence>
<gene>
    <name evidence="4" type="ORF">FHS74_004955</name>
</gene>
<name>A0A7X0B3L7_9PROT</name>
<feature type="transmembrane region" description="Helical" evidence="3">
    <location>
        <begin position="75"/>
        <end position="94"/>
    </location>
</feature>
<feature type="transmembrane region" description="Helical" evidence="3">
    <location>
        <begin position="115"/>
        <end position="136"/>
    </location>
</feature>
<dbReference type="GO" id="GO:0008643">
    <property type="term" value="P:carbohydrate transport"/>
    <property type="evidence" value="ECO:0007669"/>
    <property type="project" value="InterPro"/>
</dbReference>
<keyword evidence="3" id="KW-0472">Membrane</keyword>
<dbReference type="Proteomes" id="UP000539175">
    <property type="component" value="Unassembled WGS sequence"/>
</dbReference>
<reference evidence="4 5" key="1">
    <citation type="submission" date="2020-08" db="EMBL/GenBank/DDBJ databases">
        <title>Genomic Encyclopedia of Type Strains, Phase IV (KMG-IV): sequencing the most valuable type-strain genomes for metagenomic binning, comparative biology and taxonomic classification.</title>
        <authorList>
            <person name="Goeker M."/>
        </authorList>
    </citation>
    <scope>NUCLEOTIDE SEQUENCE [LARGE SCALE GENOMIC DNA]</scope>
    <source>
        <strain evidence="4 5">DSM 22198</strain>
    </source>
</reference>
<keyword evidence="3" id="KW-1133">Transmembrane helix</keyword>
<feature type="transmembrane region" description="Helical" evidence="3">
    <location>
        <begin position="263"/>
        <end position="290"/>
    </location>
</feature>
<proteinExistence type="inferred from homology"/>
<organism evidence="4 5">
    <name type="scientific">Nitrospirillum iridis</name>
    <dbReference type="NCBI Taxonomy" id="765888"/>
    <lineage>
        <taxon>Bacteria</taxon>
        <taxon>Pseudomonadati</taxon>
        <taxon>Pseudomonadota</taxon>
        <taxon>Alphaproteobacteria</taxon>
        <taxon>Rhodospirillales</taxon>
        <taxon>Azospirillaceae</taxon>
        <taxon>Nitrospirillum</taxon>
    </lineage>
</organism>
<feature type="region of interest" description="Disordered" evidence="2">
    <location>
        <begin position="1"/>
        <end position="35"/>
    </location>
</feature>
<accession>A0A7X0B3L7</accession>
<feature type="transmembrane region" description="Helical" evidence="3">
    <location>
        <begin position="438"/>
        <end position="461"/>
    </location>
</feature>
<keyword evidence="5" id="KW-1185">Reference proteome</keyword>
<feature type="transmembrane region" description="Helical" evidence="3">
    <location>
        <begin position="187"/>
        <end position="208"/>
    </location>
</feature>
<comment type="caution">
    <text evidence="4">The sequence shown here is derived from an EMBL/GenBank/DDBJ whole genome shotgun (WGS) entry which is preliminary data.</text>
</comment>
<feature type="transmembrane region" description="Helical" evidence="3">
    <location>
        <begin position="214"/>
        <end position="235"/>
    </location>
</feature>
<evidence type="ECO:0000313" key="4">
    <source>
        <dbReference type="EMBL" id="MBB6254366.1"/>
    </source>
</evidence>
<dbReference type="GO" id="GO:0005886">
    <property type="term" value="C:plasma membrane"/>
    <property type="evidence" value="ECO:0007669"/>
    <property type="project" value="TreeGrafter"/>
</dbReference>
<dbReference type="Gene3D" id="1.20.1250.20">
    <property type="entry name" value="MFS general substrate transporter like domains"/>
    <property type="match status" value="2"/>
</dbReference>
<dbReference type="InterPro" id="IPR001927">
    <property type="entry name" value="Na/Gal_symport"/>
</dbReference>
<dbReference type="EMBL" id="JACIIZ010000017">
    <property type="protein sequence ID" value="MBB6254366.1"/>
    <property type="molecule type" value="Genomic_DNA"/>
</dbReference>
<feature type="transmembrane region" description="Helical" evidence="3">
    <location>
        <begin position="353"/>
        <end position="374"/>
    </location>
</feature>
<dbReference type="RefSeq" id="WP_184806700.1">
    <property type="nucleotide sequence ID" value="NZ_JACIIZ010000017.1"/>
</dbReference>
<dbReference type="GO" id="GO:0006814">
    <property type="term" value="P:sodium ion transport"/>
    <property type="evidence" value="ECO:0007669"/>
    <property type="project" value="InterPro"/>
</dbReference>
<dbReference type="NCBIfam" id="TIGR00792">
    <property type="entry name" value="gph"/>
    <property type="match status" value="1"/>
</dbReference>
<dbReference type="InterPro" id="IPR036259">
    <property type="entry name" value="MFS_trans_sf"/>
</dbReference>
<dbReference type="PANTHER" id="PTHR11328">
    <property type="entry name" value="MAJOR FACILITATOR SUPERFAMILY DOMAIN-CONTAINING PROTEIN"/>
    <property type="match status" value="1"/>
</dbReference>
<feature type="transmembrane region" description="Helical" evidence="3">
    <location>
        <begin position="142"/>
        <end position="166"/>
    </location>
</feature>
<dbReference type="InterPro" id="IPR039672">
    <property type="entry name" value="MFS_2"/>
</dbReference>
<evidence type="ECO:0000256" key="1">
    <source>
        <dbReference type="ARBA" id="ARBA00009617"/>
    </source>
</evidence>
<evidence type="ECO:0000256" key="3">
    <source>
        <dbReference type="SAM" id="Phobius"/>
    </source>
</evidence>
<dbReference type="CDD" id="cd17332">
    <property type="entry name" value="MFS_MelB_like"/>
    <property type="match status" value="1"/>
</dbReference>
<evidence type="ECO:0000313" key="5">
    <source>
        <dbReference type="Proteomes" id="UP000539175"/>
    </source>
</evidence>